<dbReference type="AlphaFoldDB" id="A0A8S3D0Y3"/>
<sequence>MCRDIAKGMAYLESNQVIHRDLAARNCLVDKDGRVKVGDFGLSRCLYDDEAYFN</sequence>
<dbReference type="PANTHER" id="PTHR24416:SF634">
    <property type="entry name" value="DISCOIDIN DOMAIN-CONTAINING RECEPTOR TYROSINE KINASE B"/>
    <property type="match status" value="1"/>
</dbReference>
<name>A0A8S3D0Y3_9BILA</name>
<dbReference type="GO" id="GO:0010976">
    <property type="term" value="P:positive regulation of neuron projection development"/>
    <property type="evidence" value="ECO:0007669"/>
    <property type="project" value="TreeGrafter"/>
</dbReference>
<dbReference type="PROSITE" id="PS00109">
    <property type="entry name" value="PROTEIN_KINASE_TYR"/>
    <property type="match status" value="1"/>
</dbReference>
<dbReference type="InterPro" id="IPR000719">
    <property type="entry name" value="Prot_kinase_dom"/>
</dbReference>
<dbReference type="PROSITE" id="PS50011">
    <property type="entry name" value="PROTEIN_KINASE_DOM"/>
    <property type="match status" value="1"/>
</dbReference>
<evidence type="ECO:0000313" key="4">
    <source>
        <dbReference type="Proteomes" id="UP000676336"/>
    </source>
</evidence>
<dbReference type="InterPro" id="IPR008266">
    <property type="entry name" value="Tyr_kinase_AS"/>
</dbReference>
<dbReference type="EMBL" id="CAJOBI010189428">
    <property type="protein sequence ID" value="CAF4956178.1"/>
    <property type="molecule type" value="Genomic_DNA"/>
</dbReference>
<accession>A0A8S3D0Y3</accession>
<protein>
    <recommendedName>
        <fullName evidence="1">Protein kinase domain-containing protein</fullName>
    </recommendedName>
</protein>
<proteinExistence type="predicted"/>
<feature type="non-terminal residue" evidence="2">
    <location>
        <position position="1"/>
    </location>
</feature>
<evidence type="ECO:0000313" key="2">
    <source>
        <dbReference type="EMBL" id="CAF4956178.1"/>
    </source>
</evidence>
<dbReference type="InterPro" id="IPR050122">
    <property type="entry name" value="RTK"/>
</dbReference>
<evidence type="ECO:0000259" key="1">
    <source>
        <dbReference type="PROSITE" id="PS50011"/>
    </source>
</evidence>
<dbReference type="GO" id="GO:0043235">
    <property type="term" value="C:receptor complex"/>
    <property type="evidence" value="ECO:0007669"/>
    <property type="project" value="TreeGrafter"/>
</dbReference>
<dbReference type="Gene3D" id="1.10.510.10">
    <property type="entry name" value="Transferase(Phosphotransferase) domain 1"/>
    <property type="match status" value="1"/>
</dbReference>
<dbReference type="PANTHER" id="PTHR24416">
    <property type="entry name" value="TYROSINE-PROTEIN KINASE RECEPTOR"/>
    <property type="match status" value="1"/>
</dbReference>
<dbReference type="Proteomes" id="UP000676336">
    <property type="component" value="Unassembled WGS sequence"/>
</dbReference>
<dbReference type="GO" id="GO:0038062">
    <property type="term" value="F:protein tyrosine kinase collagen receptor activity"/>
    <property type="evidence" value="ECO:0007669"/>
    <property type="project" value="TreeGrafter"/>
</dbReference>
<organism evidence="2 4">
    <name type="scientific">Rotaria magnacalcarata</name>
    <dbReference type="NCBI Taxonomy" id="392030"/>
    <lineage>
        <taxon>Eukaryota</taxon>
        <taxon>Metazoa</taxon>
        <taxon>Spiralia</taxon>
        <taxon>Gnathifera</taxon>
        <taxon>Rotifera</taxon>
        <taxon>Eurotatoria</taxon>
        <taxon>Bdelloidea</taxon>
        <taxon>Philodinida</taxon>
        <taxon>Philodinidae</taxon>
        <taxon>Rotaria</taxon>
    </lineage>
</organism>
<dbReference type="Pfam" id="PF07714">
    <property type="entry name" value="PK_Tyr_Ser-Thr"/>
    <property type="match status" value="1"/>
</dbReference>
<evidence type="ECO:0000313" key="3">
    <source>
        <dbReference type="EMBL" id="CAF4993655.1"/>
    </source>
</evidence>
<dbReference type="GO" id="GO:0005518">
    <property type="term" value="F:collagen binding"/>
    <property type="evidence" value="ECO:0007669"/>
    <property type="project" value="TreeGrafter"/>
</dbReference>
<gene>
    <name evidence="2" type="ORF">SMN809_LOCUS54376</name>
    <name evidence="3" type="ORF">SMN809_LOCUS56436</name>
</gene>
<dbReference type="GO" id="GO:0051897">
    <property type="term" value="P:positive regulation of phosphatidylinositol 3-kinase/protein kinase B signal transduction"/>
    <property type="evidence" value="ECO:0007669"/>
    <property type="project" value="TreeGrafter"/>
</dbReference>
<dbReference type="GO" id="GO:0005886">
    <property type="term" value="C:plasma membrane"/>
    <property type="evidence" value="ECO:0007669"/>
    <property type="project" value="TreeGrafter"/>
</dbReference>
<dbReference type="InterPro" id="IPR011009">
    <property type="entry name" value="Kinase-like_dom_sf"/>
</dbReference>
<feature type="domain" description="Protein kinase" evidence="1">
    <location>
        <begin position="1"/>
        <end position="54"/>
    </location>
</feature>
<dbReference type="SUPFAM" id="SSF56112">
    <property type="entry name" value="Protein kinase-like (PK-like)"/>
    <property type="match status" value="1"/>
</dbReference>
<dbReference type="GO" id="GO:0005524">
    <property type="term" value="F:ATP binding"/>
    <property type="evidence" value="ECO:0007669"/>
    <property type="project" value="InterPro"/>
</dbReference>
<reference evidence="2" key="1">
    <citation type="submission" date="2021-02" db="EMBL/GenBank/DDBJ databases">
        <authorList>
            <person name="Nowell W R."/>
        </authorList>
    </citation>
    <scope>NUCLEOTIDE SEQUENCE</scope>
</reference>
<dbReference type="EMBL" id="CAJOBI010201690">
    <property type="protein sequence ID" value="CAF4993655.1"/>
    <property type="molecule type" value="Genomic_DNA"/>
</dbReference>
<dbReference type="InterPro" id="IPR001245">
    <property type="entry name" value="Ser-Thr/Tyr_kinase_cat_dom"/>
</dbReference>
<comment type="caution">
    <text evidence="2">The sequence shown here is derived from an EMBL/GenBank/DDBJ whole genome shotgun (WGS) entry which is preliminary data.</text>
</comment>